<name>A0A381VQU7_9ZZZZ</name>
<dbReference type="GO" id="GO:0016491">
    <property type="term" value="F:oxidoreductase activity"/>
    <property type="evidence" value="ECO:0007669"/>
    <property type="project" value="InterPro"/>
</dbReference>
<dbReference type="SUPFAM" id="SSF52833">
    <property type="entry name" value="Thioredoxin-like"/>
    <property type="match status" value="1"/>
</dbReference>
<sequence length="71" mass="8179">MKAFKRKYALPFDFLSDQKKEVAPTYGAASLAWPKRMTFIVDKNGKIEKIYSKMNVNTHAEKILDDLLGKK</sequence>
<feature type="domain" description="Alkyl hydroperoxide reductase subunit C/ Thiol specific antioxidant" evidence="1">
    <location>
        <begin position="1"/>
        <end position="49"/>
    </location>
</feature>
<evidence type="ECO:0000259" key="1">
    <source>
        <dbReference type="Pfam" id="PF00578"/>
    </source>
</evidence>
<dbReference type="InterPro" id="IPR000866">
    <property type="entry name" value="AhpC/TSA"/>
</dbReference>
<evidence type="ECO:0000313" key="2">
    <source>
        <dbReference type="EMBL" id="SVA42017.1"/>
    </source>
</evidence>
<reference evidence="2" key="1">
    <citation type="submission" date="2018-05" db="EMBL/GenBank/DDBJ databases">
        <authorList>
            <person name="Lanie J.A."/>
            <person name="Ng W.-L."/>
            <person name="Kazmierczak K.M."/>
            <person name="Andrzejewski T.M."/>
            <person name="Davidsen T.M."/>
            <person name="Wayne K.J."/>
            <person name="Tettelin H."/>
            <person name="Glass J.I."/>
            <person name="Rusch D."/>
            <person name="Podicherti R."/>
            <person name="Tsui H.-C.T."/>
            <person name="Winkler M.E."/>
        </authorList>
    </citation>
    <scope>NUCLEOTIDE SEQUENCE</scope>
</reference>
<proteinExistence type="predicted"/>
<gene>
    <name evidence="2" type="ORF">METZ01_LOCUS94871</name>
</gene>
<dbReference type="AlphaFoldDB" id="A0A381VQU7"/>
<dbReference type="Pfam" id="PF00578">
    <property type="entry name" value="AhpC-TSA"/>
    <property type="match status" value="1"/>
</dbReference>
<dbReference type="EMBL" id="UINC01009367">
    <property type="protein sequence ID" value="SVA42017.1"/>
    <property type="molecule type" value="Genomic_DNA"/>
</dbReference>
<dbReference type="Gene3D" id="3.40.30.10">
    <property type="entry name" value="Glutaredoxin"/>
    <property type="match status" value="1"/>
</dbReference>
<dbReference type="GO" id="GO:0016209">
    <property type="term" value="F:antioxidant activity"/>
    <property type="evidence" value="ECO:0007669"/>
    <property type="project" value="InterPro"/>
</dbReference>
<accession>A0A381VQU7</accession>
<organism evidence="2">
    <name type="scientific">marine metagenome</name>
    <dbReference type="NCBI Taxonomy" id="408172"/>
    <lineage>
        <taxon>unclassified sequences</taxon>
        <taxon>metagenomes</taxon>
        <taxon>ecological metagenomes</taxon>
    </lineage>
</organism>
<protein>
    <recommendedName>
        <fullName evidence="1">Alkyl hydroperoxide reductase subunit C/ Thiol specific antioxidant domain-containing protein</fullName>
    </recommendedName>
</protein>
<dbReference type="InterPro" id="IPR036249">
    <property type="entry name" value="Thioredoxin-like_sf"/>
</dbReference>